<reference evidence="2" key="1">
    <citation type="submission" date="2020-09" db="EMBL/GenBank/DDBJ databases">
        <title>A novel bacterium of genus Neiella, isolated from South China Sea.</title>
        <authorList>
            <person name="Huang H."/>
            <person name="Mo K."/>
            <person name="Hu Y."/>
        </authorList>
    </citation>
    <scope>NUCLEOTIDE SEQUENCE</scope>
    <source>
        <strain evidence="2">HB171785</strain>
    </source>
</reference>
<evidence type="ECO:0000256" key="1">
    <source>
        <dbReference type="SAM" id="SignalP"/>
    </source>
</evidence>
<sequence>MNIIRCCLAMLLGLFIKPLMAANVLLIASYDADNEWSNQCIAGIESTIADQHQLKTIYLNTKRLPRSEHQDAAERAWQTFLQTKPDLVLLGDDNAVGLLAKRIAATNTPMVLYGVNDNPRMYFDDALLPDNVAVVLERRLFTPVARLIHQMVPLKHHRILVLFDQSTTSAAFIGNTLRGKTRLRLGSIQAEVLPITHYQQWQQEIINAPKEYDAIVMEHWYTLRDQVTGDIVPDDELLDWSGQHSQLPLFSSVPSSVGPKRAVAAITLSGELHGQVAAQAVLDILANRPVEQLQATETNTYYFSKQGLARFGLTVPDNIAQQAIFNSP</sequence>
<dbReference type="Gene3D" id="3.40.50.2300">
    <property type="match status" value="2"/>
</dbReference>
<evidence type="ECO:0000313" key="2">
    <source>
        <dbReference type="EMBL" id="MBD1389699.1"/>
    </source>
</evidence>
<name>A0A8J6UEP1_9GAMM</name>
<gene>
    <name evidence="2" type="ORF">IC617_09680</name>
</gene>
<dbReference type="InterPro" id="IPR007487">
    <property type="entry name" value="ABC_transpt-TYRBP-like"/>
</dbReference>
<dbReference type="AlphaFoldDB" id="A0A8J6UEP1"/>
<accession>A0A8J6UEP1</accession>
<evidence type="ECO:0008006" key="4">
    <source>
        <dbReference type="Google" id="ProtNLM"/>
    </source>
</evidence>
<feature type="chain" id="PRO_5035235509" description="Sugar ABC transporter substrate-binding protein" evidence="1">
    <location>
        <begin position="22"/>
        <end position="328"/>
    </location>
</feature>
<feature type="signal peptide" evidence="1">
    <location>
        <begin position="1"/>
        <end position="21"/>
    </location>
</feature>
<keyword evidence="1" id="KW-0732">Signal</keyword>
<proteinExistence type="predicted"/>
<dbReference type="EMBL" id="JACXAF010000010">
    <property type="protein sequence ID" value="MBD1389699.1"/>
    <property type="molecule type" value="Genomic_DNA"/>
</dbReference>
<organism evidence="2 3">
    <name type="scientific">Neiella litorisoli</name>
    <dbReference type="NCBI Taxonomy" id="2771431"/>
    <lineage>
        <taxon>Bacteria</taxon>
        <taxon>Pseudomonadati</taxon>
        <taxon>Pseudomonadota</taxon>
        <taxon>Gammaproteobacteria</taxon>
        <taxon>Alteromonadales</taxon>
        <taxon>Echinimonadaceae</taxon>
        <taxon>Neiella</taxon>
    </lineage>
</organism>
<dbReference type="PANTHER" id="PTHR35271">
    <property type="entry name" value="ABC TRANSPORTER, SUBSTRATE-BINDING LIPOPROTEIN-RELATED"/>
    <property type="match status" value="1"/>
</dbReference>
<keyword evidence="3" id="KW-1185">Reference proteome</keyword>
<dbReference type="Proteomes" id="UP000638014">
    <property type="component" value="Unassembled WGS sequence"/>
</dbReference>
<comment type="caution">
    <text evidence="2">The sequence shown here is derived from an EMBL/GenBank/DDBJ whole genome shotgun (WGS) entry which is preliminary data.</text>
</comment>
<protein>
    <recommendedName>
        <fullName evidence="4">Sugar ABC transporter substrate-binding protein</fullName>
    </recommendedName>
</protein>
<dbReference type="RefSeq" id="WP_191144798.1">
    <property type="nucleotide sequence ID" value="NZ_JACXAF010000010.1"/>
</dbReference>
<dbReference type="PANTHER" id="PTHR35271:SF1">
    <property type="entry name" value="ABC TRANSPORTER, SUBSTRATE-BINDING LIPOPROTEIN"/>
    <property type="match status" value="1"/>
</dbReference>
<evidence type="ECO:0000313" key="3">
    <source>
        <dbReference type="Proteomes" id="UP000638014"/>
    </source>
</evidence>